<proteinExistence type="predicted"/>
<dbReference type="AlphaFoldDB" id="A0A0W8ICS7"/>
<dbReference type="InterPro" id="IPR036779">
    <property type="entry name" value="LysM_dom_sf"/>
</dbReference>
<comment type="caution">
    <text evidence="3">The sequence shown here is derived from an EMBL/GenBank/DDBJ whole genome shotgun (WGS) entry which is preliminary data.</text>
</comment>
<reference evidence="4" key="1">
    <citation type="submission" date="2015-12" db="EMBL/GenBank/DDBJ databases">
        <authorList>
            <person name="Nair G.R."/>
            <person name="Kaur G."/>
            <person name="Mayilraj S."/>
        </authorList>
    </citation>
    <scope>NUCLEOTIDE SEQUENCE [LARGE SCALE GENOMIC DNA]</scope>
    <source>
        <strain evidence="4">CD08_7</strain>
    </source>
</reference>
<keyword evidence="4" id="KW-1185">Reference proteome</keyword>
<sequence>MFVTGLTRIMRTAGVEYEVVTGWEKRSLWRAGLSNTIKACMWHDTQSADAAFAGGQDAPTLGYVTSGLGYPLYNVLFGRSGKAYIVAAGSAAHAGKGSGGGMTRDDANREAIAFSFDANQSRYPVTAAQLESAAKVGKAMTNDWGGNLVHMMHGEWNPRDRHDPTRIPGGWSALKAAIERGSWSDVAPSSTGTRSHTVTAGETLSAIADRYSVSVDTLVTANKLANPNLLQVGQKLTIPGGKAAKSPASAPAAPKPNTPAGSYADRTSWPERPIQQRINDQLWEDNAYESTKFALVEALRRAGYGTDSTTSWGRLQQISRWLRGRHELRGPETQVEIWKRFQTFLKSVNRYAGAIDGIPGPQTTRGIFGWLNDIRSAYL</sequence>
<accession>A0A0W8ICS7</accession>
<dbReference type="Pfam" id="PF01510">
    <property type="entry name" value="Amidase_2"/>
    <property type="match status" value="1"/>
</dbReference>
<feature type="domain" description="LysM" evidence="2">
    <location>
        <begin position="194"/>
        <end position="238"/>
    </location>
</feature>
<evidence type="ECO:0000313" key="3">
    <source>
        <dbReference type="EMBL" id="KUG57764.1"/>
    </source>
</evidence>
<feature type="region of interest" description="Disordered" evidence="1">
    <location>
        <begin position="240"/>
        <end position="271"/>
    </location>
</feature>
<evidence type="ECO:0000313" key="4">
    <source>
        <dbReference type="Proteomes" id="UP000054023"/>
    </source>
</evidence>
<dbReference type="GO" id="GO:0008745">
    <property type="term" value="F:N-acetylmuramoyl-L-alanine amidase activity"/>
    <property type="evidence" value="ECO:0007669"/>
    <property type="project" value="InterPro"/>
</dbReference>
<evidence type="ECO:0000259" key="2">
    <source>
        <dbReference type="PROSITE" id="PS51782"/>
    </source>
</evidence>
<dbReference type="PANTHER" id="PTHR33734:SF22">
    <property type="entry name" value="MEMBRANE-BOUND LYTIC MUREIN TRANSGLYCOSYLASE D"/>
    <property type="match status" value="1"/>
</dbReference>
<dbReference type="SUPFAM" id="SSF55846">
    <property type="entry name" value="N-acetylmuramoyl-L-alanine amidase-like"/>
    <property type="match status" value="1"/>
</dbReference>
<dbReference type="InterPro" id="IPR036505">
    <property type="entry name" value="Amidase/PGRP_sf"/>
</dbReference>
<dbReference type="Pfam" id="PF01476">
    <property type="entry name" value="LysM"/>
    <property type="match status" value="1"/>
</dbReference>
<dbReference type="SUPFAM" id="SSF54106">
    <property type="entry name" value="LysM domain"/>
    <property type="match status" value="1"/>
</dbReference>
<dbReference type="SMART" id="SM00257">
    <property type="entry name" value="LysM"/>
    <property type="match status" value="1"/>
</dbReference>
<organism evidence="3 4">
    <name type="scientific">Nesterenkonia jeotgali</name>
    <dbReference type="NCBI Taxonomy" id="317018"/>
    <lineage>
        <taxon>Bacteria</taxon>
        <taxon>Bacillati</taxon>
        <taxon>Actinomycetota</taxon>
        <taxon>Actinomycetes</taxon>
        <taxon>Micrococcales</taxon>
        <taxon>Micrococcaceae</taxon>
        <taxon>Nesterenkonia</taxon>
    </lineage>
</organism>
<dbReference type="GO" id="GO:0008932">
    <property type="term" value="F:lytic endotransglycosylase activity"/>
    <property type="evidence" value="ECO:0007669"/>
    <property type="project" value="TreeGrafter"/>
</dbReference>
<dbReference type="Gene3D" id="3.10.350.10">
    <property type="entry name" value="LysM domain"/>
    <property type="match status" value="1"/>
</dbReference>
<dbReference type="Proteomes" id="UP000054023">
    <property type="component" value="Unassembled WGS sequence"/>
</dbReference>
<dbReference type="EMBL" id="LQBM01000004">
    <property type="protein sequence ID" value="KUG57764.1"/>
    <property type="molecule type" value="Genomic_DNA"/>
</dbReference>
<dbReference type="GO" id="GO:0009253">
    <property type="term" value="P:peptidoglycan catabolic process"/>
    <property type="evidence" value="ECO:0007669"/>
    <property type="project" value="InterPro"/>
</dbReference>
<dbReference type="PROSITE" id="PS51782">
    <property type="entry name" value="LYSM"/>
    <property type="match status" value="1"/>
</dbReference>
<dbReference type="CDD" id="cd00118">
    <property type="entry name" value="LysM"/>
    <property type="match status" value="1"/>
</dbReference>
<evidence type="ECO:0000256" key="1">
    <source>
        <dbReference type="SAM" id="MobiDB-lite"/>
    </source>
</evidence>
<gene>
    <name evidence="3" type="ORF">AVL63_04375</name>
</gene>
<dbReference type="InterPro" id="IPR002502">
    <property type="entry name" value="Amidase_domain"/>
</dbReference>
<feature type="compositionally biased region" description="Low complexity" evidence="1">
    <location>
        <begin position="240"/>
        <end position="252"/>
    </location>
</feature>
<dbReference type="InterPro" id="IPR018392">
    <property type="entry name" value="LysM"/>
</dbReference>
<protein>
    <recommendedName>
        <fullName evidence="2">LysM domain-containing protein</fullName>
    </recommendedName>
</protein>
<dbReference type="Gene3D" id="3.40.80.10">
    <property type="entry name" value="Peptidoglycan recognition protein-like"/>
    <property type="match status" value="1"/>
</dbReference>
<dbReference type="PANTHER" id="PTHR33734">
    <property type="entry name" value="LYSM DOMAIN-CONTAINING GPI-ANCHORED PROTEIN 2"/>
    <property type="match status" value="1"/>
</dbReference>
<name>A0A0W8ICS7_9MICC</name>
<dbReference type="RefSeq" id="WP_198144728.1">
    <property type="nucleotide sequence ID" value="NZ_LQBM01000004.1"/>
</dbReference>
<dbReference type="STRING" id="317018.AVL63_04375"/>